<evidence type="ECO:0000259" key="1">
    <source>
        <dbReference type="Pfam" id="PF20254"/>
    </source>
</evidence>
<evidence type="ECO:0000313" key="3">
    <source>
        <dbReference type="Proteomes" id="UP001055804"/>
    </source>
</evidence>
<name>A0A9J6PDE3_9PROT</name>
<dbReference type="Pfam" id="PF20254">
    <property type="entry name" value="DMFA2_C"/>
    <property type="match status" value="1"/>
</dbReference>
<reference evidence="2" key="1">
    <citation type="submission" date="2022-06" db="EMBL/GenBank/DDBJ databases">
        <title>Isolation and Genomics of Futiania mangrovii gen. nov., sp. nov., a Rare and Metabolically-versatile member in the Class Alphaproteobacteria.</title>
        <authorList>
            <person name="Liu L."/>
            <person name="Huang W.-C."/>
            <person name="Pan J."/>
            <person name="Li J."/>
            <person name="Huang Y."/>
            <person name="Du H."/>
            <person name="Liu Y."/>
            <person name="Li M."/>
        </authorList>
    </citation>
    <scope>NUCLEOTIDE SEQUENCE</scope>
    <source>
        <strain evidence="2">FT118</strain>
    </source>
</reference>
<sequence>MIPLIGYADRLSGRPGDTIGFKVSSAGGEPFTASLVRIVCSDPNPAGPGILEEQVPADFAGEYPSRVQPLKPGSWGRSDGTLDLDGARGLRLSALIWPTRTDEVSDRQTVLAWGPVALDLAPGGLLEARVGDTVVQAHGKLHGRHWYSAWMSLSADGRTLSVGADPLGHGGEAPRAASAPMEALPGLAPAPVTVAAEAWEGDTRHVFNGKIEAPAIHADADGAEAALALRWDFAREMSSTRIVDTGPKGLHGQLFNYPARAMTGASWTGEEMCWRHAPGQYGAIHFHDDDLYDAGWETDFSFTIPEDLPSGIYAARIACGAHEDAIPFFVAPPRGERRARLCVLVSTFTYAIYGNHARPDFVPAWKARFEAWNAYPWNPAEHPEYGLSTYNYHSDRSGICHGSHLRPLMNLKPGYLTFGYGEGSGLRHFPADTHLIAWLHAKGIDYDIVTDRELHEEGGAAIAGYKAVVTGTHPEYHTRETLDALQTYRDTGGRLIYLGGNGFYWRIAVHPENPDILEIRRGEGGIRAWAAEPGEYYNAFDGAYGGLWRRSGRPPQMLAGIGFSAQGQFEASYYRRRIGPDAPPSAAWIFEGVDDEIIGNFGLSAGGAAGFELDRADVRLGSPEDIEVVASSEAHGSTFVLVPEEQLTHITTWPGEPWQKLIRADMAYFRAPGGGEVFATGSITFCGSLPHNGFENNVSRVLENVMRRFLRD</sequence>
<accession>A0A9J6PDE3</accession>
<keyword evidence="3" id="KW-1185">Reference proteome</keyword>
<dbReference type="EMBL" id="JAMZFT010000002">
    <property type="protein sequence ID" value="MCP1336641.1"/>
    <property type="molecule type" value="Genomic_DNA"/>
</dbReference>
<dbReference type="AlphaFoldDB" id="A0A9J6PDE3"/>
<organism evidence="2 3">
    <name type="scientific">Futiania mangrovi</name>
    <dbReference type="NCBI Taxonomy" id="2959716"/>
    <lineage>
        <taxon>Bacteria</taxon>
        <taxon>Pseudomonadati</taxon>
        <taxon>Pseudomonadota</taxon>
        <taxon>Alphaproteobacteria</taxon>
        <taxon>Futianiales</taxon>
        <taxon>Futianiaceae</taxon>
        <taxon>Futiania</taxon>
    </lineage>
</organism>
<feature type="domain" description="N,N-dimethylformamidase beta subunit-like C-terminal" evidence="1">
    <location>
        <begin position="260"/>
        <end position="692"/>
    </location>
</feature>
<dbReference type="Proteomes" id="UP001055804">
    <property type="component" value="Unassembled WGS sequence"/>
</dbReference>
<evidence type="ECO:0000313" key="2">
    <source>
        <dbReference type="EMBL" id="MCP1336641.1"/>
    </source>
</evidence>
<protein>
    <submittedName>
        <fullName evidence="2">N,N-dimethylformamidase large subunit</fullName>
    </submittedName>
</protein>
<dbReference type="InterPro" id="IPR046540">
    <property type="entry name" value="DMFA2_C"/>
</dbReference>
<proteinExistence type="predicted"/>
<gene>
    <name evidence="2" type="ORF">NJQ99_09505</name>
</gene>
<dbReference type="RefSeq" id="WP_331283307.1">
    <property type="nucleotide sequence ID" value="NZ_JAMZFT010000002.1"/>
</dbReference>
<comment type="caution">
    <text evidence="2">The sequence shown here is derived from an EMBL/GenBank/DDBJ whole genome shotgun (WGS) entry which is preliminary data.</text>
</comment>